<proteinExistence type="predicted"/>
<comment type="caution">
    <text evidence="1">The sequence shown here is derived from an EMBL/GenBank/DDBJ whole genome shotgun (WGS) entry which is preliminary data.</text>
</comment>
<protein>
    <submittedName>
        <fullName evidence="1">Uncharacterized protein</fullName>
    </submittedName>
</protein>
<reference evidence="1 2" key="1">
    <citation type="submission" date="2019-03" db="EMBL/GenBank/DDBJ databases">
        <title>First draft genome of Liparis tanakae, snailfish: a comprehensive survey of snailfish specific genes.</title>
        <authorList>
            <person name="Kim W."/>
            <person name="Song I."/>
            <person name="Jeong J.-H."/>
            <person name="Kim D."/>
            <person name="Kim S."/>
            <person name="Ryu S."/>
            <person name="Song J.Y."/>
            <person name="Lee S.K."/>
        </authorList>
    </citation>
    <scope>NUCLEOTIDE SEQUENCE [LARGE SCALE GENOMIC DNA]</scope>
    <source>
        <tissue evidence="1">Muscle</tissue>
    </source>
</reference>
<organism evidence="1 2">
    <name type="scientific">Liparis tanakae</name>
    <name type="common">Tanaka's snailfish</name>
    <dbReference type="NCBI Taxonomy" id="230148"/>
    <lineage>
        <taxon>Eukaryota</taxon>
        <taxon>Metazoa</taxon>
        <taxon>Chordata</taxon>
        <taxon>Craniata</taxon>
        <taxon>Vertebrata</taxon>
        <taxon>Euteleostomi</taxon>
        <taxon>Actinopterygii</taxon>
        <taxon>Neopterygii</taxon>
        <taxon>Teleostei</taxon>
        <taxon>Neoteleostei</taxon>
        <taxon>Acanthomorphata</taxon>
        <taxon>Eupercaria</taxon>
        <taxon>Perciformes</taxon>
        <taxon>Cottioidei</taxon>
        <taxon>Cottales</taxon>
        <taxon>Liparidae</taxon>
        <taxon>Liparis</taxon>
    </lineage>
</organism>
<evidence type="ECO:0000313" key="1">
    <source>
        <dbReference type="EMBL" id="TNN83567.1"/>
    </source>
</evidence>
<dbReference type="EMBL" id="SRLO01000032">
    <property type="protein sequence ID" value="TNN83567.1"/>
    <property type="molecule type" value="Genomic_DNA"/>
</dbReference>
<keyword evidence="2" id="KW-1185">Reference proteome</keyword>
<dbReference type="Proteomes" id="UP000314294">
    <property type="component" value="Unassembled WGS sequence"/>
</dbReference>
<accession>A0A4Z2J0L7</accession>
<dbReference type="AlphaFoldDB" id="A0A4Z2J0L7"/>
<gene>
    <name evidence="1" type="ORF">EYF80_006085</name>
</gene>
<name>A0A4Z2J0L7_9TELE</name>
<sequence length="61" mass="6619">MGLKAFTHFSISLEWPVLELFLSSVPRQLDFSSVCGPRSSIMVEVAVAMTATASRTLASML</sequence>
<evidence type="ECO:0000313" key="2">
    <source>
        <dbReference type="Proteomes" id="UP000314294"/>
    </source>
</evidence>